<keyword evidence="2" id="KW-1185">Reference proteome</keyword>
<dbReference type="Proteomes" id="UP000789901">
    <property type="component" value="Unassembled WGS sequence"/>
</dbReference>
<organism evidence="1 2">
    <name type="scientific">Gigaspora margarita</name>
    <dbReference type="NCBI Taxonomy" id="4874"/>
    <lineage>
        <taxon>Eukaryota</taxon>
        <taxon>Fungi</taxon>
        <taxon>Fungi incertae sedis</taxon>
        <taxon>Mucoromycota</taxon>
        <taxon>Glomeromycotina</taxon>
        <taxon>Glomeromycetes</taxon>
        <taxon>Diversisporales</taxon>
        <taxon>Gigasporaceae</taxon>
        <taxon>Gigaspora</taxon>
    </lineage>
</organism>
<accession>A0ABM8VWX0</accession>
<evidence type="ECO:0000313" key="2">
    <source>
        <dbReference type="Proteomes" id="UP000789901"/>
    </source>
</evidence>
<evidence type="ECO:0000313" key="1">
    <source>
        <dbReference type="EMBL" id="CAG8466868.1"/>
    </source>
</evidence>
<gene>
    <name evidence="1" type="ORF">GMARGA_LOCUS582</name>
</gene>
<name>A0ABM8VWX0_GIGMA</name>
<proteinExistence type="predicted"/>
<sequence>MRILKSIKHIRKHIDTFEGCNKKVAIGRLFIFNRMVAMGIRNGIHNRIHNGIRNGIRRWESKENQKKSIESLIKRKKERGIPKRGIVVVHLII</sequence>
<dbReference type="EMBL" id="CAJVQB010000101">
    <property type="protein sequence ID" value="CAG8466868.1"/>
    <property type="molecule type" value="Genomic_DNA"/>
</dbReference>
<reference evidence="1 2" key="1">
    <citation type="submission" date="2021-06" db="EMBL/GenBank/DDBJ databases">
        <authorList>
            <person name="Kallberg Y."/>
            <person name="Tangrot J."/>
            <person name="Rosling A."/>
        </authorList>
    </citation>
    <scope>NUCLEOTIDE SEQUENCE [LARGE SCALE GENOMIC DNA]</scope>
    <source>
        <strain evidence="1 2">120-4 pot B 10/14</strain>
    </source>
</reference>
<protein>
    <submittedName>
        <fullName evidence="1">42428_t:CDS:1</fullName>
    </submittedName>
</protein>
<comment type="caution">
    <text evidence="1">The sequence shown here is derived from an EMBL/GenBank/DDBJ whole genome shotgun (WGS) entry which is preliminary data.</text>
</comment>